<evidence type="ECO:0000313" key="1">
    <source>
        <dbReference type="EMBL" id="PJZ23922.1"/>
    </source>
</evidence>
<accession>A0A2M9X8P7</accession>
<sequence length="302" mass="35387">MDSIRKISMFPLLRFLSSEDHGMPTGYDHLVIIGNGAVKNGWEPVLKTLREHGWRSSEFQSPLFKKPTQFNAAHCLSIISFVFRMLRNAFFKDPSRIDFLSVIQEINEFKEELCKNFKEAEKEKSISLRSDLAEIIKKIGINNSSLNTGYITLNWDELLWSRCEEFPNLIQLHGRVGLPYSLIFPTELSIDENIIEVLQKKKVYDISSEQHRMLGKNNIYSELSRNHYWALNWFENVKKLFIWGVNFNEYDCELNSILFVMKNVSLNEIYVLDTQCSNRVDFLSKIMNFDITKFKCIQVNDL</sequence>
<reference evidence="1 2" key="1">
    <citation type="submission" date="2017-07" db="EMBL/GenBank/DDBJ databases">
        <title>Leptospira spp. isolated from tropical soils.</title>
        <authorList>
            <person name="Thibeaux R."/>
            <person name="Iraola G."/>
            <person name="Ferres I."/>
            <person name="Bierque E."/>
            <person name="Girault D."/>
            <person name="Soupe-Gilbert M.-E."/>
            <person name="Picardeau M."/>
            <person name="Goarant C."/>
        </authorList>
    </citation>
    <scope>NUCLEOTIDE SEQUENCE [LARGE SCALE GENOMIC DNA]</scope>
    <source>
        <strain evidence="1 2">MCA1-C-A1</strain>
    </source>
</reference>
<evidence type="ECO:0000313" key="2">
    <source>
        <dbReference type="Proteomes" id="UP000232196"/>
    </source>
</evidence>
<dbReference type="EMBL" id="NPDN01000015">
    <property type="protein sequence ID" value="PJZ23922.1"/>
    <property type="molecule type" value="Genomic_DNA"/>
</dbReference>
<dbReference type="AlphaFoldDB" id="A0A2M9X8P7"/>
<organism evidence="1 2">
    <name type="scientific">Leptospira hartskeerlii</name>
    <dbReference type="NCBI Taxonomy" id="2023177"/>
    <lineage>
        <taxon>Bacteria</taxon>
        <taxon>Pseudomonadati</taxon>
        <taxon>Spirochaetota</taxon>
        <taxon>Spirochaetia</taxon>
        <taxon>Leptospirales</taxon>
        <taxon>Leptospiraceae</taxon>
        <taxon>Leptospira</taxon>
    </lineage>
</organism>
<protein>
    <recommendedName>
        <fullName evidence="3">SIR2-like domain-containing protein</fullName>
    </recommendedName>
</protein>
<comment type="caution">
    <text evidence="1">The sequence shown here is derived from an EMBL/GenBank/DDBJ whole genome shotgun (WGS) entry which is preliminary data.</text>
</comment>
<dbReference type="OrthoDB" id="1339133at2"/>
<gene>
    <name evidence="1" type="ORF">CH357_18685</name>
</gene>
<evidence type="ECO:0008006" key="3">
    <source>
        <dbReference type="Google" id="ProtNLM"/>
    </source>
</evidence>
<proteinExistence type="predicted"/>
<name>A0A2M9X8P7_9LEPT</name>
<dbReference type="RefSeq" id="WP_100708286.1">
    <property type="nucleotide sequence ID" value="NZ_NPDL01000017.1"/>
</dbReference>
<dbReference type="Proteomes" id="UP000232196">
    <property type="component" value="Unassembled WGS sequence"/>
</dbReference>
<keyword evidence="2" id="KW-1185">Reference proteome</keyword>